<name>A0A1M6QCM6_9CLOT</name>
<dbReference type="GO" id="GO:0004665">
    <property type="term" value="F:prephenate dehydrogenase (NADP+) activity"/>
    <property type="evidence" value="ECO:0007669"/>
    <property type="project" value="InterPro"/>
</dbReference>
<sequence length="291" mass="32554">MKDLNINVAIVGLGLIGGCFTKSIKSNLNVDKIWAIDVNKDVLDLAKEQGFIHEGILAGSEEEKSAIREADLIILCTYPKETVQFVEDNMNYFKSGAIITDAAGIKSNIMKKISDILREDLSFIGGHPMAGREVTGFQNSSENIFKGAQYILVSGDGEKDESSDFMKQFLLQIGFGKVIELTAAQHDNMVAFTSQLPHIIACTLMNNNMVEGNNLCVGGSFMDATRVAKINCELWMQLFMENKTYVGKQLKIFIDDMKEIYDLIENEKCEELKEKLCKGSDMRKEMDSWRS</sequence>
<proteinExistence type="inferred from homology"/>
<gene>
    <name evidence="5" type="ORF">SAMN02745248_01963</name>
</gene>
<accession>A0A1M6QCM6</accession>
<dbReference type="InterPro" id="IPR036291">
    <property type="entry name" value="NAD(P)-bd_dom_sf"/>
</dbReference>
<dbReference type="Pfam" id="PF20463">
    <property type="entry name" value="PDH_C"/>
    <property type="match status" value="1"/>
</dbReference>
<evidence type="ECO:0000256" key="1">
    <source>
        <dbReference type="ARBA" id="ARBA00007964"/>
    </source>
</evidence>
<evidence type="ECO:0000256" key="2">
    <source>
        <dbReference type="ARBA" id="ARBA00023002"/>
    </source>
</evidence>
<dbReference type="GO" id="GO:0070403">
    <property type="term" value="F:NAD+ binding"/>
    <property type="evidence" value="ECO:0007669"/>
    <property type="project" value="InterPro"/>
</dbReference>
<comment type="pathway">
    <text evidence="3">Amino-acid biosynthesis.</text>
</comment>
<feature type="domain" description="Prephenate/arogenate dehydrogenase" evidence="4">
    <location>
        <begin position="6"/>
        <end position="291"/>
    </location>
</feature>
<dbReference type="PROSITE" id="PS51176">
    <property type="entry name" value="PDH_ADH"/>
    <property type="match status" value="1"/>
</dbReference>
<dbReference type="SUPFAM" id="SSF51735">
    <property type="entry name" value="NAD(P)-binding Rossmann-fold domains"/>
    <property type="match status" value="1"/>
</dbReference>
<dbReference type="RefSeq" id="WP_072903917.1">
    <property type="nucleotide sequence ID" value="NZ_FRAD01000016.1"/>
</dbReference>
<evidence type="ECO:0000256" key="3">
    <source>
        <dbReference type="ARBA" id="ARBA00029440"/>
    </source>
</evidence>
<dbReference type="Gene3D" id="3.40.50.720">
    <property type="entry name" value="NAD(P)-binding Rossmann-like Domain"/>
    <property type="match status" value="1"/>
</dbReference>
<evidence type="ECO:0000313" key="5">
    <source>
        <dbReference type="EMBL" id="SHK17823.1"/>
    </source>
</evidence>
<dbReference type="GO" id="GO:0006571">
    <property type="term" value="P:tyrosine biosynthetic process"/>
    <property type="evidence" value="ECO:0007669"/>
    <property type="project" value="InterPro"/>
</dbReference>
<dbReference type="PANTHER" id="PTHR21363:SF0">
    <property type="entry name" value="PREPHENATE DEHYDROGENASE [NADP(+)]"/>
    <property type="match status" value="1"/>
</dbReference>
<protein>
    <submittedName>
        <fullName evidence="5">Prephenate dehydrogenase</fullName>
    </submittedName>
</protein>
<dbReference type="InterPro" id="IPR046826">
    <property type="entry name" value="PDH_N"/>
</dbReference>
<dbReference type="EMBL" id="FRAD01000016">
    <property type="protein sequence ID" value="SHK17823.1"/>
    <property type="molecule type" value="Genomic_DNA"/>
</dbReference>
<dbReference type="Pfam" id="PF02153">
    <property type="entry name" value="PDH_N"/>
    <property type="match status" value="1"/>
</dbReference>
<dbReference type="PROSITE" id="PS51257">
    <property type="entry name" value="PROKAR_LIPOPROTEIN"/>
    <property type="match status" value="1"/>
</dbReference>
<dbReference type="AlphaFoldDB" id="A0A1M6QCM6"/>
<dbReference type="OrthoDB" id="9802008at2"/>
<keyword evidence="6" id="KW-1185">Reference proteome</keyword>
<keyword evidence="2" id="KW-0560">Oxidoreductase</keyword>
<evidence type="ECO:0000259" key="4">
    <source>
        <dbReference type="PROSITE" id="PS51176"/>
    </source>
</evidence>
<evidence type="ECO:0000313" key="6">
    <source>
        <dbReference type="Proteomes" id="UP000183952"/>
    </source>
</evidence>
<dbReference type="SUPFAM" id="SSF48179">
    <property type="entry name" value="6-phosphogluconate dehydrogenase C-terminal domain-like"/>
    <property type="match status" value="1"/>
</dbReference>
<organism evidence="5 6">
    <name type="scientific">Hathewaya proteolytica DSM 3090</name>
    <dbReference type="NCBI Taxonomy" id="1121331"/>
    <lineage>
        <taxon>Bacteria</taxon>
        <taxon>Bacillati</taxon>
        <taxon>Bacillota</taxon>
        <taxon>Clostridia</taxon>
        <taxon>Eubacteriales</taxon>
        <taxon>Clostridiaceae</taxon>
        <taxon>Hathewaya</taxon>
    </lineage>
</organism>
<reference evidence="5 6" key="1">
    <citation type="submission" date="2016-11" db="EMBL/GenBank/DDBJ databases">
        <authorList>
            <person name="Jaros S."/>
            <person name="Januszkiewicz K."/>
            <person name="Wedrychowicz H."/>
        </authorList>
    </citation>
    <scope>NUCLEOTIDE SEQUENCE [LARGE SCALE GENOMIC DNA]</scope>
    <source>
        <strain evidence="5 6">DSM 3090</strain>
    </source>
</reference>
<dbReference type="InterPro" id="IPR046825">
    <property type="entry name" value="PDH_C"/>
</dbReference>
<dbReference type="Gene3D" id="1.10.3660.10">
    <property type="entry name" value="6-phosphogluconate dehydrogenase C-terminal like domain"/>
    <property type="match status" value="1"/>
</dbReference>
<dbReference type="InterPro" id="IPR050812">
    <property type="entry name" value="Preph/Arog_dehydrog"/>
</dbReference>
<dbReference type="InterPro" id="IPR003099">
    <property type="entry name" value="Prephen_DH"/>
</dbReference>
<dbReference type="InterPro" id="IPR008927">
    <property type="entry name" value="6-PGluconate_DH-like_C_sf"/>
</dbReference>
<dbReference type="PANTHER" id="PTHR21363">
    <property type="entry name" value="PREPHENATE DEHYDROGENASE"/>
    <property type="match status" value="1"/>
</dbReference>
<dbReference type="Proteomes" id="UP000183952">
    <property type="component" value="Unassembled WGS sequence"/>
</dbReference>
<dbReference type="STRING" id="1121331.SAMN02745248_01963"/>
<comment type="similarity">
    <text evidence="1">Belongs to the prephenate/arogenate dehydrogenase family.</text>
</comment>
<dbReference type="GO" id="GO:0008977">
    <property type="term" value="F:prephenate dehydrogenase (NAD+) activity"/>
    <property type="evidence" value="ECO:0007669"/>
    <property type="project" value="InterPro"/>
</dbReference>